<dbReference type="SUPFAM" id="SSF52402">
    <property type="entry name" value="Adenine nucleotide alpha hydrolases-like"/>
    <property type="match status" value="1"/>
</dbReference>
<reference evidence="7" key="1">
    <citation type="journal article" date="2019" name="Int. J. Syst. Evol. Microbiol.">
        <title>The Global Catalogue of Microorganisms (GCM) 10K type strain sequencing project: providing services to taxonomists for standard genome sequencing and annotation.</title>
        <authorList>
            <consortium name="The Broad Institute Genomics Platform"/>
            <consortium name="The Broad Institute Genome Sequencing Center for Infectious Disease"/>
            <person name="Wu L."/>
            <person name="Ma J."/>
        </authorList>
    </citation>
    <scope>NUCLEOTIDE SEQUENCE [LARGE SCALE GENOMIC DNA]</scope>
    <source>
        <strain evidence="7">KCTC 52473</strain>
    </source>
</reference>
<proteinExistence type="inferred from homology"/>
<comment type="function">
    <text evidence="4">Required for resistance to DNA-damaging agents.</text>
</comment>
<evidence type="ECO:0000313" key="6">
    <source>
        <dbReference type="EMBL" id="MFC3122818.1"/>
    </source>
</evidence>
<comment type="caution">
    <text evidence="6">The sequence shown here is derived from an EMBL/GenBank/DDBJ whole genome shotgun (WGS) entry which is preliminary data.</text>
</comment>
<protein>
    <submittedName>
        <fullName evidence="6">Universal stress protein</fullName>
    </submittedName>
</protein>
<comment type="similarity">
    <text evidence="2">Belongs to the universal stress protein A family.</text>
</comment>
<comment type="subcellular location">
    <subcellularLocation>
        <location evidence="1">Cytoplasm</location>
    </subcellularLocation>
</comment>
<sequence>MFYKQNVLLLITDKIASEDLIKEALSHTQKLGGQLYCRVLVPKFPKELKHHQTSYLEYLTNSVEMKIKSVINKEANTKLDVPFDIDILDAKNASAEAINFASQHNVSFLIKAPETHDLGKGFCALDMSLLRESPTPVWLFQNTNAVSQTPKLAVAIDPSDSDTTARKLSLKLLEVSAALAKFTKSELQVISCWENFLDSAMLSSSWLNLSTSNIQEEIDKSKQQHKLQLEALVEEAQLPSDLAVNIHIRHGLAVQQIPLFVQEENIETLVMGTLARSGIAGLIMGNTAETIVQNLNCSLIALKPDEFVSPHN</sequence>
<dbReference type="PANTHER" id="PTHR47892">
    <property type="entry name" value="UNIVERSAL STRESS PROTEIN E"/>
    <property type="match status" value="1"/>
</dbReference>
<evidence type="ECO:0000256" key="4">
    <source>
        <dbReference type="ARBA" id="ARBA00037131"/>
    </source>
</evidence>
<keyword evidence="3" id="KW-0963">Cytoplasm</keyword>
<dbReference type="Proteomes" id="UP001595478">
    <property type="component" value="Unassembled WGS sequence"/>
</dbReference>
<evidence type="ECO:0000313" key="7">
    <source>
        <dbReference type="Proteomes" id="UP001595478"/>
    </source>
</evidence>
<evidence type="ECO:0000259" key="5">
    <source>
        <dbReference type="Pfam" id="PF00582"/>
    </source>
</evidence>
<dbReference type="Gene3D" id="3.40.50.12370">
    <property type="match status" value="1"/>
</dbReference>
<gene>
    <name evidence="6" type="ORF">ACFOHL_14430</name>
</gene>
<dbReference type="EMBL" id="JBHRSW010000034">
    <property type="protein sequence ID" value="MFC3122818.1"/>
    <property type="molecule type" value="Genomic_DNA"/>
</dbReference>
<accession>A0ABV7FT15</accession>
<dbReference type="RefSeq" id="WP_376920948.1">
    <property type="nucleotide sequence ID" value="NZ_JBHRSW010000034.1"/>
</dbReference>
<dbReference type="PANTHER" id="PTHR47892:SF1">
    <property type="entry name" value="UNIVERSAL STRESS PROTEIN E"/>
    <property type="match status" value="1"/>
</dbReference>
<evidence type="ECO:0000256" key="1">
    <source>
        <dbReference type="ARBA" id="ARBA00004496"/>
    </source>
</evidence>
<dbReference type="InterPro" id="IPR006015">
    <property type="entry name" value="Universal_stress_UspA"/>
</dbReference>
<evidence type="ECO:0000256" key="3">
    <source>
        <dbReference type="ARBA" id="ARBA00022490"/>
    </source>
</evidence>
<dbReference type="PRINTS" id="PR01438">
    <property type="entry name" value="UNVRSLSTRESS"/>
</dbReference>
<feature type="domain" description="UspA" evidence="5">
    <location>
        <begin position="168"/>
        <end position="302"/>
    </location>
</feature>
<organism evidence="6 7">
    <name type="scientific">Agaribacter flavus</name>
    <dbReference type="NCBI Taxonomy" id="1902781"/>
    <lineage>
        <taxon>Bacteria</taxon>
        <taxon>Pseudomonadati</taxon>
        <taxon>Pseudomonadota</taxon>
        <taxon>Gammaproteobacteria</taxon>
        <taxon>Alteromonadales</taxon>
        <taxon>Alteromonadaceae</taxon>
        <taxon>Agaribacter</taxon>
    </lineage>
</organism>
<dbReference type="Pfam" id="PF00582">
    <property type="entry name" value="Usp"/>
    <property type="match status" value="1"/>
</dbReference>
<name>A0ABV7FT15_9ALTE</name>
<evidence type="ECO:0000256" key="2">
    <source>
        <dbReference type="ARBA" id="ARBA00008791"/>
    </source>
</evidence>
<keyword evidence="7" id="KW-1185">Reference proteome</keyword>
<dbReference type="InterPro" id="IPR006016">
    <property type="entry name" value="UspA"/>
</dbReference>